<reference evidence="3" key="1">
    <citation type="journal article" date="2013" name="Nature">
        <title>Pan genome of the phytoplankton Emiliania underpins its global distribution.</title>
        <authorList>
            <person name="Read B.A."/>
            <person name="Kegel J."/>
            <person name="Klute M.J."/>
            <person name="Kuo A."/>
            <person name="Lefebvre S.C."/>
            <person name="Maumus F."/>
            <person name="Mayer C."/>
            <person name="Miller J."/>
            <person name="Monier A."/>
            <person name="Salamov A."/>
            <person name="Young J."/>
            <person name="Aguilar M."/>
            <person name="Claverie J.M."/>
            <person name="Frickenhaus S."/>
            <person name="Gonzalez K."/>
            <person name="Herman E.K."/>
            <person name="Lin Y.C."/>
            <person name="Napier J."/>
            <person name="Ogata H."/>
            <person name="Sarno A.F."/>
            <person name="Shmutz J."/>
            <person name="Schroeder D."/>
            <person name="de Vargas C."/>
            <person name="Verret F."/>
            <person name="von Dassow P."/>
            <person name="Valentin K."/>
            <person name="Van de Peer Y."/>
            <person name="Wheeler G."/>
            <person name="Dacks J.B."/>
            <person name="Delwiche C.F."/>
            <person name="Dyhrman S.T."/>
            <person name="Glockner G."/>
            <person name="John U."/>
            <person name="Richards T."/>
            <person name="Worden A.Z."/>
            <person name="Zhang X."/>
            <person name="Grigoriev I.V."/>
            <person name="Allen A.E."/>
            <person name="Bidle K."/>
            <person name="Borodovsky M."/>
            <person name="Bowler C."/>
            <person name="Brownlee C."/>
            <person name="Cock J.M."/>
            <person name="Elias M."/>
            <person name="Gladyshev V.N."/>
            <person name="Groth M."/>
            <person name="Guda C."/>
            <person name="Hadaegh A."/>
            <person name="Iglesias-Rodriguez M.D."/>
            <person name="Jenkins J."/>
            <person name="Jones B.M."/>
            <person name="Lawson T."/>
            <person name="Leese F."/>
            <person name="Lindquist E."/>
            <person name="Lobanov A."/>
            <person name="Lomsadze A."/>
            <person name="Malik S.B."/>
            <person name="Marsh M.E."/>
            <person name="Mackinder L."/>
            <person name="Mock T."/>
            <person name="Mueller-Roeber B."/>
            <person name="Pagarete A."/>
            <person name="Parker M."/>
            <person name="Probert I."/>
            <person name="Quesneville H."/>
            <person name="Raines C."/>
            <person name="Rensing S.A."/>
            <person name="Riano-Pachon D.M."/>
            <person name="Richier S."/>
            <person name="Rokitta S."/>
            <person name="Shiraiwa Y."/>
            <person name="Soanes D.M."/>
            <person name="van der Giezen M."/>
            <person name="Wahlund T.M."/>
            <person name="Williams B."/>
            <person name="Wilson W."/>
            <person name="Wolfe G."/>
            <person name="Wurch L.L."/>
        </authorList>
    </citation>
    <scope>NUCLEOTIDE SEQUENCE</scope>
</reference>
<feature type="chain" id="PRO_5044288203" evidence="1">
    <location>
        <begin position="20"/>
        <end position="320"/>
    </location>
</feature>
<dbReference type="InterPro" id="IPR005046">
    <property type="entry name" value="DUF285"/>
</dbReference>
<name>A0A0D3KKX7_EMIH1</name>
<reference evidence="2" key="2">
    <citation type="submission" date="2024-10" db="UniProtKB">
        <authorList>
            <consortium name="EnsemblProtists"/>
        </authorList>
    </citation>
    <scope>IDENTIFICATION</scope>
</reference>
<evidence type="ECO:0000313" key="2">
    <source>
        <dbReference type="EnsemblProtists" id="EOD36412"/>
    </source>
</evidence>
<dbReference type="NCBIfam" id="TIGR02167">
    <property type="entry name" value="Liste_lipo_26"/>
    <property type="match status" value="2"/>
</dbReference>
<feature type="signal peptide" evidence="1">
    <location>
        <begin position="1"/>
        <end position="19"/>
    </location>
</feature>
<proteinExistence type="predicted"/>
<evidence type="ECO:0000313" key="3">
    <source>
        <dbReference type="Proteomes" id="UP000013827"/>
    </source>
</evidence>
<keyword evidence="1" id="KW-0732">Signal</keyword>
<dbReference type="AlphaFoldDB" id="A0A0D3KKX7"/>
<evidence type="ECO:0000256" key="1">
    <source>
        <dbReference type="SAM" id="SignalP"/>
    </source>
</evidence>
<dbReference type="HOGENOM" id="CLU_869985_0_0_1"/>
<keyword evidence="3" id="KW-1185">Reference proteome</keyword>
<accession>A0A0D3KKX7</accession>
<dbReference type="GeneID" id="17281683"/>
<dbReference type="KEGG" id="ehx:EMIHUDRAFT_226453"/>
<dbReference type="PaxDb" id="2903-EOD36412"/>
<organism evidence="2 3">
    <name type="scientific">Emiliania huxleyi (strain CCMP1516)</name>
    <dbReference type="NCBI Taxonomy" id="280463"/>
    <lineage>
        <taxon>Eukaryota</taxon>
        <taxon>Haptista</taxon>
        <taxon>Haptophyta</taxon>
        <taxon>Prymnesiophyceae</taxon>
        <taxon>Isochrysidales</taxon>
        <taxon>Noelaerhabdaceae</taxon>
        <taxon>Emiliania</taxon>
    </lineage>
</organism>
<protein>
    <submittedName>
        <fullName evidence="2">Uncharacterized protein</fullName>
    </submittedName>
</protein>
<dbReference type="Proteomes" id="UP000013827">
    <property type="component" value="Unassembled WGS sequence"/>
</dbReference>
<sequence length="320" mass="33991">MKLILAIFGALLPPTSASAQTTFADKPDLQNATDLWCSNETAALATYGNITDMKCLFSASLWCVSNGGGSTTGKRTCNPDIGSWVTSAVTTMVAMFEYATSFDKDISSWNTSAVLEMAYTFRGASSFDKDIGSWDTSAVLDMQWMFANASSFDKDLSSWNVSAATDMALMFDDASSLSDCNKALIQASFAAQTSAWEYSSATVQRADGETALLSSLSAGDAILAAAADGTLTFDGVRALFRLLLLGTLGFDVVSSFSLADLHTTQVIGHQSHFGGLLSCGGSGCWVDVARQQRVARKLSEHQRVLWALEGGRRGSCVPAN</sequence>
<dbReference type="EnsemblProtists" id="EOD36412">
    <property type="protein sequence ID" value="EOD36412"/>
    <property type="gene ID" value="EMIHUDRAFT_226453"/>
</dbReference>
<dbReference type="Pfam" id="PF03382">
    <property type="entry name" value="DUF285"/>
    <property type="match status" value="1"/>
</dbReference>
<dbReference type="InterPro" id="IPR011889">
    <property type="entry name" value="Liste_lipo_26"/>
</dbReference>
<dbReference type="RefSeq" id="XP_005788841.1">
    <property type="nucleotide sequence ID" value="XM_005788784.1"/>
</dbReference>